<keyword evidence="2" id="KW-1185">Reference proteome</keyword>
<accession>A0A1H8AVP0</accession>
<sequence length="57" mass="6638">MNKHNDTLYLLIKVTVNTPYKHIHNAISELQRETNLSITSTENVQVLKTEIMELKTK</sequence>
<dbReference type="EMBL" id="FOCL01000001">
    <property type="protein sequence ID" value="SEM74034.1"/>
    <property type="molecule type" value="Genomic_DNA"/>
</dbReference>
<evidence type="ECO:0000313" key="1">
    <source>
        <dbReference type="EMBL" id="SEM74034.1"/>
    </source>
</evidence>
<gene>
    <name evidence="1" type="ORF">SAMN05192574_101659</name>
</gene>
<evidence type="ECO:0000313" key="2">
    <source>
        <dbReference type="Proteomes" id="UP000198942"/>
    </source>
</evidence>
<proteinExistence type="predicted"/>
<dbReference type="AlphaFoldDB" id="A0A1H8AVP0"/>
<organism evidence="1 2">
    <name type="scientific">Mucilaginibacter gossypiicola</name>
    <dbReference type="NCBI Taxonomy" id="551995"/>
    <lineage>
        <taxon>Bacteria</taxon>
        <taxon>Pseudomonadati</taxon>
        <taxon>Bacteroidota</taxon>
        <taxon>Sphingobacteriia</taxon>
        <taxon>Sphingobacteriales</taxon>
        <taxon>Sphingobacteriaceae</taxon>
        <taxon>Mucilaginibacter</taxon>
    </lineage>
</organism>
<dbReference type="Proteomes" id="UP000198942">
    <property type="component" value="Unassembled WGS sequence"/>
</dbReference>
<protein>
    <submittedName>
        <fullName evidence="1">Uncharacterized protein</fullName>
    </submittedName>
</protein>
<name>A0A1H8AVP0_9SPHI</name>
<dbReference type="STRING" id="551995.SAMN05192574_101659"/>
<dbReference type="RefSeq" id="WP_167667791.1">
    <property type="nucleotide sequence ID" value="NZ_FOCL01000001.1"/>
</dbReference>
<reference evidence="2" key="1">
    <citation type="submission" date="2016-10" db="EMBL/GenBank/DDBJ databases">
        <authorList>
            <person name="Varghese N."/>
            <person name="Submissions S."/>
        </authorList>
    </citation>
    <scope>NUCLEOTIDE SEQUENCE [LARGE SCALE GENOMIC DNA]</scope>
    <source>
        <strain evidence="2">Gh-48</strain>
    </source>
</reference>